<proteinExistence type="predicted"/>
<dbReference type="Gene3D" id="3.80.10.10">
    <property type="entry name" value="Ribonuclease Inhibitor"/>
    <property type="match status" value="1"/>
</dbReference>
<comment type="caution">
    <text evidence="2">The sequence shown here is derived from an EMBL/GenBank/DDBJ whole genome shotgun (WGS) entry which is preliminary data.</text>
</comment>
<keyword evidence="1" id="KW-0611">Plant defense</keyword>
<dbReference type="EMBL" id="JABEZX010018223">
    <property type="protein sequence ID" value="MBA0574838.1"/>
    <property type="molecule type" value="Genomic_DNA"/>
</dbReference>
<evidence type="ECO:0000313" key="2">
    <source>
        <dbReference type="EMBL" id="MBA0574838.1"/>
    </source>
</evidence>
<dbReference type="InterPro" id="IPR032675">
    <property type="entry name" value="LRR_dom_sf"/>
</dbReference>
<organism evidence="2 3">
    <name type="scientific">Gossypium lobatum</name>
    <dbReference type="NCBI Taxonomy" id="34289"/>
    <lineage>
        <taxon>Eukaryota</taxon>
        <taxon>Viridiplantae</taxon>
        <taxon>Streptophyta</taxon>
        <taxon>Embryophyta</taxon>
        <taxon>Tracheophyta</taxon>
        <taxon>Spermatophyta</taxon>
        <taxon>Magnoliopsida</taxon>
        <taxon>eudicotyledons</taxon>
        <taxon>Gunneridae</taxon>
        <taxon>Pentapetalae</taxon>
        <taxon>rosids</taxon>
        <taxon>malvids</taxon>
        <taxon>Malvales</taxon>
        <taxon>Malvaceae</taxon>
        <taxon>Malvoideae</taxon>
        <taxon>Gossypium</taxon>
    </lineage>
</organism>
<evidence type="ECO:0000313" key="3">
    <source>
        <dbReference type="Proteomes" id="UP000593572"/>
    </source>
</evidence>
<dbReference type="AlphaFoldDB" id="A0A7J8NCV0"/>
<name>A0A7J8NCV0_9ROSI</name>
<protein>
    <submittedName>
        <fullName evidence="2">Uncharacterized protein</fullName>
    </submittedName>
</protein>
<accession>A0A7J8NCV0</accession>
<keyword evidence="3" id="KW-1185">Reference proteome</keyword>
<dbReference type="SUPFAM" id="SSF52047">
    <property type="entry name" value="RNI-like"/>
    <property type="match status" value="1"/>
</dbReference>
<sequence length="324" mass="36221">MSSIVRKVVMISSFLSLHELSARGCKELVDEGSSSAKEVTSLKSVSLSYISKFNISTERIMLRFASSEYFNIYGWKELGSLSQTVLGLVGHRFFTVEDCPQLISVETEDERLQLDKILGVESLVIRDCERLNQLPEVLHAFTFLTRMRLEKGCPLLECIAQDFDETTDLESIYISDALNIKSFPRGLDKLIHLQEIELAGCSSLVWFEESGFPATNLLVLLIFKCENFGAIPKCIHNFTSLQKLEVWKCSADMSFPEEGFPTNLTSLEISNGPKMYTSLVEWGLNKVTSTQELNIGGEGCSRVVSFPEQGIGRMLPPSLTSICI</sequence>
<reference evidence="2 3" key="1">
    <citation type="journal article" date="2019" name="Genome Biol. Evol.">
        <title>Insights into the evolution of the New World diploid cottons (Gossypium, subgenus Houzingenia) based on genome sequencing.</title>
        <authorList>
            <person name="Grover C.E."/>
            <person name="Arick M.A. 2nd"/>
            <person name="Thrash A."/>
            <person name="Conover J.L."/>
            <person name="Sanders W.S."/>
            <person name="Peterson D.G."/>
            <person name="Frelichowski J.E."/>
            <person name="Scheffler J.A."/>
            <person name="Scheffler B.E."/>
            <person name="Wendel J.F."/>
        </authorList>
    </citation>
    <scope>NUCLEOTIDE SEQUENCE [LARGE SCALE GENOMIC DNA]</scope>
    <source>
        <strain evidence="2">157</strain>
        <tissue evidence="2">Leaf</tissue>
    </source>
</reference>
<gene>
    <name evidence="2" type="ORF">Golob_027995</name>
</gene>
<dbReference type="GO" id="GO:0006952">
    <property type="term" value="P:defense response"/>
    <property type="evidence" value="ECO:0007669"/>
    <property type="project" value="UniProtKB-KW"/>
</dbReference>
<dbReference type="PANTHER" id="PTHR36766:SF40">
    <property type="entry name" value="DISEASE RESISTANCE PROTEIN RGA3"/>
    <property type="match status" value="1"/>
</dbReference>
<dbReference type="Proteomes" id="UP000593572">
    <property type="component" value="Unassembled WGS sequence"/>
</dbReference>
<evidence type="ECO:0000256" key="1">
    <source>
        <dbReference type="ARBA" id="ARBA00022821"/>
    </source>
</evidence>
<dbReference type="PANTHER" id="PTHR36766">
    <property type="entry name" value="PLANT BROAD-SPECTRUM MILDEW RESISTANCE PROTEIN RPW8"/>
    <property type="match status" value="1"/>
</dbReference>